<keyword evidence="1" id="KW-0812">Transmembrane</keyword>
<keyword evidence="1" id="KW-1133">Transmembrane helix</keyword>
<name>A0A382R9D3_9ZZZZ</name>
<feature type="non-terminal residue" evidence="2">
    <location>
        <position position="282"/>
    </location>
</feature>
<sequence length="282" mass="32017">MIDLSKIKQSQKNMLTAIAVIIGIVVAVLLFMQRSKTVILQIEVVDNYGQPVVNKSIVIENLEKDPLIKDTDNEGFVTIPAKITQKEKQFIIKVSTRDFSQYTQEFKIFKEPSFQSIKVRLGIETVILRVSIIPNNARYKLYDSTDRKVDEGIGRGTSTIPPNSTYKLNVFDPNKKYDDKDTTIIVGEQNIQIRLELLQIEQIELTPEEEEGGAIEDVRVVKDPVKIVMVDLKININPSTGSWKLQDSHSYNLKDDGQGDKTIKIEKGRKYAIIGRSTERGY</sequence>
<evidence type="ECO:0000313" key="2">
    <source>
        <dbReference type="EMBL" id="SVC93822.1"/>
    </source>
</evidence>
<keyword evidence="1" id="KW-0472">Membrane</keyword>
<proteinExistence type="predicted"/>
<reference evidence="2" key="1">
    <citation type="submission" date="2018-05" db="EMBL/GenBank/DDBJ databases">
        <authorList>
            <person name="Lanie J.A."/>
            <person name="Ng W.-L."/>
            <person name="Kazmierczak K.M."/>
            <person name="Andrzejewski T.M."/>
            <person name="Davidsen T.M."/>
            <person name="Wayne K.J."/>
            <person name="Tettelin H."/>
            <person name="Glass J.I."/>
            <person name="Rusch D."/>
            <person name="Podicherti R."/>
            <person name="Tsui H.-C.T."/>
            <person name="Winkler M.E."/>
        </authorList>
    </citation>
    <scope>NUCLEOTIDE SEQUENCE</scope>
</reference>
<feature type="transmembrane region" description="Helical" evidence="1">
    <location>
        <begin position="12"/>
        <end position="32"/>
    </location>
</feature>
<gene>
    <name evidence="2" type="ORF">METZ01_LOCUS346676</name>
</gene>
<protein>
    <submittedName>
        <fullName evidence="2">Uncharacterized protein</fullName>
    </submittedName>
</protein>
<organism evidence="2">
    <name type="scientific">marine metagenome</name>
    <dbReference type="NCBI Taxonomy" id="408172"/>
    <lineage>
        <taxon>unclassified sequences</taxon>
        <taxon>metagenomes</taxon>
        <taxon>ecological metagenomes</taxon>
    </lineage>
</organism>
<evidence type="ECO:0000256" key="1">
    <source>
        <dbReference type="SAM" id="Phobius"/>
    </source>
</evidence>
<accession>A0A382R9D3</accession>
<dbReference type="EMBL" id="UINC01119759">
    <property type="protein sequence ID" value="SVC93822.1"/>
    <property type="molecule type" value="Genomic_DNA"/>
</dbReference>
<dbReference type="AlphaFoldDB" id="A0A382R9D3"/>